<evidence type="ECO:0000256" key="3">
    <source>
        <dbReference type="ARBA" id="ARBA00022679"/>
    </source>
</evidence>
<keyword evidence="7" id="KW-1185">Reference proteome</keyword>
<evidence type="ECO:0000256" key="1">
    <source>
        <dbReference type="ARBA" id="ARBA00001805"/>
    </source>
</evidence>
<dbReference type="EMBL" id="JALLBG020000124">
    <property type="protein sequence ID" value="KAL3763242.1"/>
    <property type="molecule type" value="Genomic_DNA"/>
</dbReference>
<comment type="catalytic activity">
    <reaction evidence="1">
        <text>2 (2E,6E,10E)-geranylgeranyl diphosphate = 15-cis-phytoene + 2 diphosphate</text>
        <dbReference type="Rhea" id="RHEA:34475"/>
        <dbReference type="ChEBI" id="CHEBI:27787"/>
        <dbReference type="ChEBI" id="CHEBI:33019"/>
        <dbReference type="ChEBI" id="CHEBI:58756"/>
        <dbReference type="EC" id="2.5.1.32"/>
    </reaction>
</comment>
<feature type="compositionally biased region" description="Polar residues" evidence="5">
    <location>
        <begin position="89"/>
        <end position="116"/>
    </location>
</feature>
<dbReference type="SUPFAM" id="SSF48576">
    <property type="entry name" value="Terpenoid synthases"/>
    <property type="match status" value="1"/>
</dbReference>
<dbReference type="InterPro" id="IPR008949">
    <property type="entry name" value="Isoprenoid_synthase_dom_sf"/>
</dbReference>
<dbReference type="PROSITE" id="PS01045">
    <property type="entry name" value="SQUALEN_PHYTOEN_SYN_2"/>
    <property type="match status" value="1"/>
</dbReference>
<dbReference type="CDD" id="cd00683">
    <property type="entry name" value="Trans_IPPS_HH"/>
    <property type="match status" value="1"/>
</dbReference>
<dbReference type="SFLD" id="SFLDS00005">
    <property type="entry name" value="Isoprenoid_Synthase_Type_I"/>
    <property type="match status" value="1"/>
</dbReference>
<organism evidence="6 7">
    <name type="scientific">Discostella pseudostelligera</name>
    <dbReference type="NCBI Taxonomy" id="259834"/>
    <lineage>
        <taxon>Eukaryota</taxon>
        <taxon>Sar</taxon>
        <taxon>Stramenopiles</taxon>
        <taxon>Ochrophyta</taxon>
        <taxon>Bacillariophyta</taxon>
        <taxon>Coscinodiscophyceae</taxon>
        <taxon>Thalassiosirophycidae</taxon>
        <taxon>Stephanodiscales</taxon>
        <taxon>Stephanodiscaceae</taxon>
        <taxon>Discostella</taxon>
    </lineage>
</organism>
<sequence length="586" mass="65630">MPMNMRVPYSYGWMAAAAITTSSGVAWSLVPTPALIVTHNHQAHKSIMMCARRKRDAVSLMMSVVPKKEEEISSVSVPFFASQKKKSKGTSSAQQLHANTINSINGSSGRTSQEISNELSRGITLDGGPVIDFASVKDSTSRAERALAEARKTYEASLDGSNNLDTTSVSLSLGGGRLMGINDEVVAEVGNEIGIFVDEYVDKASGEDAYALVQKCARYLRSKASPGTFPQFLKEEETGNIEFTTEEISRFDRLLARAYEESGIVTSAFAKTFYLGTQVLPEPAMKAIWAVYVWCRRTDEIVDAPRPSAQDPNAEMLTDLSQWEIRLERLFDRGQVLDVLDLPLLDCKVKYPKLPITPFSDMIRGMLMDIPGLGQERYDTWDELHLYCYRVAGTVGLMSMPVFGCAPGYTDEMAKEPALSLGVAFQITNILRDVGEDAAKRGRVYLPQRDMERFGVTEQQIFNQIVDDNYINLMKFEIARARMYYARALRGVPMLRPESRLPVQLSLDAYGKILDKIEENKYDSLTKRAYVGKWEKLAGIPASWYRTLDISKVIPLPEDWEKPSLDDCEKQLKDVLEKTWEAQSNK</sequence>
<evidence type="ECO:0000256" key="5">
    <source>
        <dbReference type="SAM" id="MobiDB-lite"/>
    </source>
</evidence>
<dbReference type="Pfam" id="PF00494">
    <property type="entry name" value="SQS_PSY"/>
    <property type="match status" value="1"/>
</dbReference>
<dbReference type="InterPro" id="IPR002060">
    <property type="entry name" value="Squ/phyt_synthse"/>
</dbReference>
<dbReference type="SFLD" id="SFLDG01212">
    <property type="entry name" value="Phytoene_synthase_like"/>
    <property type="match status" value="1"/>
</dbReference>
<dbReference type="EC" id="2.5.1.32" evidence="2"/>
<protein>
    <recommendedName>
        <fullName evidence="2">15-cis-phytoene synthase</fullName>
        <ecNumber evidence="2">2.5.1.32</ecNumber>
    </recommendedName>
</protein>
<dbReference type="Gene3D" id="1.10.600.10">
    <property type="entry name" value="Farnesyl Diphosphate Synthase"/>
    <property type="match status" value="1"/>
</dbReference>
<proteinExistence type="predicted"/>
<name>A0ABD3MI10_9STRA</name>
<evidence type="ECO:0000313" key="7">
    <source>
        <dbReference type="Proteomes" id="UP001530293"/>
    </source>
</evidence>
<dbReference type="InterPro" id="IPR044843">
    <property type="entry name" value="Trans_IPPS_bact-type"/>
</dbReference>
<evidence type="ECO:0000256" key="4">
    <source>
        <dbReference type="ARBA" id="ARBA00022746"/>
    </source>
</evidence>
<dbReference type="PANTHER" id="PTHR31480">
    <property type="entry name" value="BIFUNCTIONAL LYCOPENE CYCLASE/PHYTOENE SYNTHASE"/>
    <property type="match status" value="1"/>
</dbReference>
<comment type="caution">
    <text evidence="6">The sequence shown here is derived from an EMBL/GenBank/DDBJ whole genome shotgun (WGS) entry which is preliminary data.</text>
</comment>
<evidence type="ECO:0000256" key="2">
    <source>
        <dbReference type="ARBA" id="ARBA00012396"/>
    </source>
</evidence>
<keyword evidence="3" id="KW-0808">Transferase</keyword>
<dbReference type="SFLD" id="SFLDG01018">
    <property type="entry name" value="Squalene/Phytoene_Synthase_Lik"/>
    <property type="match status" value="1"/>
</dbReference>
<dbReference type="GO" id="GO:0016740">
    <property type="term" value="F:transferase activity"/>
    <property type="evidence" value="ECO:0007669"/>
    <property type="project" value="UniProtKB-KW"/>
</dbReference>
<dbReference type="InterPro" id="IPR033904">
    <property type="entry name" value="Trans_IPPS_HH"/>
</dbReference>
<keyword evidence="4" id="KW-0125">Carotenoid biosynthesis</keyword>
<accession>A0ABD3MI10</accession>
<reference evidence="6 7" key="1">
    <citation type="submission" date="2024-10" db="EMBL/GenBank/DDBJ databases">
        <title>Updated reference genomes for cyclostephanoid diatoms.</title>
        <authorList>
            <person name="Roberts W.R."/>
            <person name="Alverson A.J."/>
        </authorList>
    </citation>
    <scope>NUCLEOTIDE SEQUENCE [LARGE SCALE GENOMIC DNA]</scope>
    <source>
        <strain evidence="6 7">AJA232-27</strain>
    </source>
</reference>
<dbReference type="InterPro" id="IPR019845">
    <property type="entry name" value="Squalene/phytoene_synthase_CS"/>
</dbReference>
<dbReference type="PROSITE" id="PS01044">
    <property type="entry name" value="SQUALEN_PHYTOEN_SYN_1"/>
    <property type="match status" value="1"/>
</dbReference>
<dbReference type="Proteomes" id="UP001530293">
    <property type="component" value="Unassembled WGS sequence"/>
</dbReference>
<dbReference type="AlphaFoldDB" id="A0ABD3MI10"/>
<gene>
    <name evidence="6" type="ORF">ACHAWU_008945</name>
</gene>
<feature type="region of interest" description="Disordered" evidence="5">
    <location>
        <begin position="88"/>
        <end position="116"/>
    </location>
</feature>
<dbReference type="GO" id="GO:0016117">
    <property type="term" value="P:carotenoid biosynthetic process"/>
    <property type="evidence" value="ECO:0007669"/>
    <property type="project" value="UniProtKB-KW"/>
</dbReference>
<evidence type="ECO:0000313" key="6">
    <source>
        <dbReference type="EMBL" id="KAL3763242.1"/>
    </source>
</evidence>